<proteinExistence type="predicted"/>
<evidence type="ECO:0000313" key="2">
    <source>
        <dbReference type="Proteomes" id="UP000887013"/>
    </source>
</evidence>
<protein>
    <submittedName>
        <fullName evidence="1">Uncharacterized protein</fullName>
    </submittedName>
</protein>
<evidence type="ECO:0000313" key="1">
    <source>
        <dbReference type="EMBL" id="GFU13691.1"/>
    </source>
</evidence>
<gene>
    <name evidence="1" type="ORF">NPIL_568421</name>
</gene>
<organism evidence="1 2">
    <name type="scientific">Nephila pilipes</name>
    <name type="common">Giant wood spider</name>
    <name type="synonym">Nephila maculata</name>
    <dbReference type="NCBI Taxonomy" id="299642"/>
    <lineage>
        <taxon>Eukaryota</taxon>
        <taxon>Metazoa</taxon>
        <taxon>Ecdysozoa</taxon>
        <taxon>Arthropoda</taxon>
        <taxon>Chelicerata</taxon>
        <taxon>Arachnida</taxon>
        <taxon>Araneae</taxon>
        <taxon>Araneomorphae</taxon>
        <taxon>Entelegynae</taxon>
        <taxon>Araneoidea</taxon>
        <taxon>Nephilidae</taxon>
        <taxon>Nephila</taxon>
    </lineage>
</organism>
<sequence>MMSHMKSNAFAKVAISIPEDADVFSNLQDFRHPSTAQPSRILPSTWITRISDNTLKRCIHARSFLPDMRDYLRKSWNPVGLMPSIRNSGREEGSAVISFGKNDGIAQLYCTCSCLLGGCGPQSLDRLALVKTHWIR</sequence>
<dbReference type="Proteomes" id="UP000887013">
    <property type="component" value="Unassembled WGS sequence"/>
</dbReference>
<reference evidence="1" key="1">
    <citation type="submission" date="2020-08" db="EMBL/GenBank/DDBJ databases">
        <title>Multicomponent nature underlies the extraordinary mechanical properties of spider dragline silk.</title>
        <authorList>
            <person name="Kono N."/>
            <person name="Nakamura H."/>
            <person name="Mori M."/>
            <person name="Yoshida Y."/>
            <person name="Ohtoshi R."/>
            <person name="Malay A.D."/>
            <person name="Moran D.A.P."/>
            <person name="Tomita M."/>
            <person name="Numata K."/>
            <person name="Arakawa K."/>
        </authorList>
    </citation>
    <scope>NUCLEOTIDE SEQUENCE</scope>
</reference>
<keyword evidence="2" id="KW-1185">Reference proteome</keyword>
<comment type="caution">
    <text evidence="1">The sequence shown here is derived from an EMBL/GenBank/DDBJ whole genome shotgun (WGS) entry which is preliminary data.</text>
</comment>
<name>A0A8X6UIL3_NEPPI</name>
<dbReference type="EMBL" id="BMAW01029779">
    <property type="protein sequence ID" value="GFU13691.1"/>
    <property type="molecule type" value="Genomic_DNA"/>
</dbReference>
<accession>A0A8X6UIL3</accession>
<dbReference type="AlphaFoldDB" id="A0A8X6UIL3"/>